<accession>A0AAD9HW75</accession>
<feature type="repeat" description="WD" evidence="5">
    <location>
        <begin position="168"/>
        <end position="207"/>
    </location>
</feature>
<dbReference type="PROSITE" id="PS50082">
    <property type="entry name" value="WD_REPEATS_2"/>
    <property type="match status" value="6"/>
</dbReference>
<protein>
    <submittedName>
        <fullName evidence="7">Uncharacterized protein</fullName>
    </submittedName>
</protein>
<keyword evidence="2 5" id="KW-0853">WD repeat</keyword>
<dbReference type="Gene3D" id="2.130.10.10">
    <property type="entry name" value="YVTN repeat-like/Quinoprotein amine dehydrogenase"/>
    <property type="match status" value="2"/>
</dbReference>
<comment type="pathway">
    <text evidence="1">Protein modification; protein ubiquitination.</text>
</comment>
<evidence type="ECO:0000256" key="6">
    <source>
        <dbReference type="SAM" id="MobiDB-lite"/>
    </source>
</evidence>
<keyword evidence="8" id="KW-1185">Reference proteome</keyword>
<evidence type="ECO:0000256" key="5">
    <source>
        <dbReference type="PROSITE-ProRule" id="PRU00221"/>
    </source>
</evidence>
<dbReference type="PROSITE" id="PS00678">
    <property type="entry name" value="WD_REPEATS_1"/>
    <property type="match status" value="2"/>
</dbReference>
<dbReference type="PROSITE" id="PS50294">
    <property type="entry name" value="WD_REPEATS_REGION"/>
    <property type="match status" value="2"/>
</dbReference>
<feature type="compositionally biased region" description="Low complexity" evidence="6">
    <location>
        <begin position="325"/>
        <end position="341"/>
    </location>
</feature>
<evidence type="ECO:0000256" key="4">
    <source>
        <dbReference type="ARBA" id="ARBA00022786"/>
    </source>
</evidence>
<feature type="compositionally biased region" description="Basic and acidic residues" evidence="6">
    <location>
        <begin position="105"/>
        <end position="114"/>
    </location>
</feature>
<evidence type="ECO:0000313" key="8">
    <source>
        <dbReference type="Proteomes" id="UP001217918"/>
    </source>
</evidence>
<feature type="repeat" description="WD" evidence="5">
    <location>
        <begin position="388"/>
        <end position="427"/>
    </location>
</feature>
<evidence type="ECO:0000256" key="1">
    <source>
        <dbReference type="ARBA" id="ARBA00004906"/>
    </source>
</evidence>
<dbReference type="InterPro" id="IPR001680">
    <property type="entry name" value="WD40_rpt"/>
</dbReference>
<dbReference type="InterPro" id="IPR015943">
    <property type="entry name" value="WD40/YVTN_repeat-like_dom_sf"/>
</dbReference>
<feature type="region of interest" description="Disordered" evidence="6">
    <location>
        <begin position="95"/>
        <end position="114"/>
    </location>
</feature>
<feature type="repeat" description="WD" evidence="5">
    <location>
        <begin position="247"/>
        <end position="288"/>
    </location>
</feature>
<dbReference type="PANTHER" id="PTHR19872:SF9">
    <property type="entry name" value="UBIQUITIN-BINDING SDF UBIQUITIN LIGASE COMPLEX SUBUNIT"/>
    <property type="match status" value="1"/>
</dbReference>
<name>A0AAD9HW75_9PEZI</name>
<feature type="repeat" description="WD" evidence="5">
    <location>
        <begin position="371"/>
        <end position="390"/>
    </location>
</feature>
<gene>
    <name evidence="7" type="ORF">P8C59_000485</name>
</gene>
<dbReference type="InterPro" id="IPR019775">
    <property type="entry name" value="WD40_repeat_CS"/>
</dbReference>
<dbReference type="Proteomes" id="UP001217918">
    <property type="component" value="Unassembled WGS sequence"/>
</dbReference>
<reference evidence="7" key="1">
    <citation type="journal article" date="2023" name="Mol. Plant Microbe Interact.">
        <title>Elucidating the Obligate Nature and Biological Capacity of an Invasive Fungal Corn Pathogen.</title>
        <authorList>
            <person name="MacCready J.S."/>
            <person name="Roggenkamp E.M."/>
            <person name="Gdanetz K."/>
            <person name="Chilvers M.I."/>
        </authorList>
    </citation>
    <scope>NUCLEOTIDE SEQUENCE</scope>
    <source>
        <strain evidence="7">PM02</strain>
    </source>
</reference>
<dbReference type="EMBL" id="JAQQPM010000001">
    <property type="protein sequence ID" value="KAK2066694.1"/>
    <property type="molecule type" value="Genomic_DNA"/>
</dbReference>
<dbReference type="SUPFAM" id="SSF50978">
    <property type="entry name" value="WD40 repeat-like"/>
    <property type="match status" value="1"/>
</dbReference>
<dbReference type="AlphaFoldDB" id="A0AAD9HW75"/>
<feature type="repeat" description="WD" evidence="5">
    <location>
        <begin position="208"/>
        <end position="247"/>
    </location>
</feature>
<dbReference type="InterPro" id="IPR051075">
    <property type="entry name" value="SCF_subunit_WD-repeat"/>
</dbReference>
<dbReference type="InterPro" id="IPR036322">
    <property type="entry name" value="WD40_repeat_dom_sf"/>
</dbReference>
<proteinExistence type="predicted"/>
<keyword evidence="4" id="KW-0833">Ubl conjugation pathway</keyword>
<comment type="caution">
    <text evidence="7">The sequence shown here is derived from an EMBL/GenBank/DDBJ whole genome shotgun (WGS) entry which is preliminary data.</text>
</comment>
<evidence type="ECO:0000256" key="2">
    <source>
        <dbReference type="ARBA" id="ARBA00022574"/>
    </source>
</evidence>
<dbReference type="SMART" id="SM00320">
    <property type="entry name" value="WD40"/>
    <property type="match status" value="6"/>
</dbReference>
<sequence>MTTTRADLGTLFKSRFPGHATDSRTVNHLGEEQHVVNACEDVEVAILMESWACLPFEQAVKDESDLTPSLSLSLVVSLARLFHLVPQTLPWRMSAQHGTSAHGNGPDKEDCDRFHPEEDRSRLANMVTMSPALIRQTILENYMATASYDATIKIWDISGETAEEVRTLRGHTRGIRALQFDENKLISGGLDNLIKVWNWHTGECISTMKCHSDGVIGLHFENDYLVSGSADKSVKVFNFKSKETFCLRGHDDWANSVRVHSASRTVISASDDCTIKMWDMDSKRCICTLTGHVGHVQQVLLLPEDFEPDDEILGTATAPPDGQDAASVSSERSSSPVAAASGPHEACREDEVRAMYGPAFASDPSRQLPRRYILTGGLDSTIRLWDTATGHRGPVMCVSLSESRMASGGEDGEIRLYTFDGTGNVAEIGTPN</sequence>
<dbReference type="InterPro" id="IPR020472">
    <property type="entry name" value="WD40_PAC1"/>
</dbReference>
<evidence type="ECO:0000313" key="7">
    <source>
        <dbReference type="EMBL" id="KAK2066694.1"/>
    </source>
</evidence>
<dbReference type="Pfam" id="PF00400">
    <property type="entry name" value="WD40"/>
    <property type="match status" value="6"/>
</dbReference>
<keyword evidence="3" id="KW-0677">Repeat</keyword>
<organism evidence="7 8">
    <name type="scientific">Phyllachora maydis</name>
    <dbReference type="NCBI Taxonomy" id="1825666"/>
    <lineage>
        <taxon>Eukaryota</taxon>
        <taxon>Fungi</taxon>
        <taxon>Dikarya</taxon>
        <taxon>Ascomycota</taxon>
        <taxon>Pezizomycotina</taxon>
        <taxon>Sordariomycetes</taxon>
        <taxon>Sordariomycetidae</taxon>
        <taxon>Phyllachorales</taxon>
        <taxon>Phyllachoraceae</taxon>
        <taxon>Phyllachora</taxon>
    </lineage>
</organism>
<evidence type="ECO:0000256" key="3">
    <source>
        <dbReference type="ARBA" id="ARBA00022737"/>
    </source>
</evidence>
<feature type="repeat" description="WD" evidence="5">
    <location>
        <begin position="141"/>
        <end position="165"/>
    </location>
</feature>
<dbReference type="PRINTS" id="PR00320">
    <property type="entry name" value="GPROTEINBRPT"/>
</dbReference>
<feature type="region of interest" description="Disordered" evidence="6">
    <location>
        <begin position="310"/>
        <end position="346"/>
    </location>
</feature>
<dbReference type="CDD" id="cd00200">
    <property type="entry name" value="WD40"/>
    <property type="match status" value="1"/>
</dbReference>
<dbReference type="PANTHER" id="PTHR19872">
    <property type="entry name" value="UBIQUITIN LIGASE SPECIFICITY FACTOR/HREP PROTEIN"/>
    <property type="match status" value="1"/>
</dbReference>